<evidence type="ECO:0000313" key="3">
    <source>
        <dbReference type="Proteomes" id="UP000288212"/>
    </source>
</evidence>
<keyword evidence="1" id="KW-1133">Transmembrane helix</keyword>
<sequence>MNKVIRWPGLIAFVVIIGALAIIIRTFAGPIVKSGLEYGLTRANGAEVNIASVNIHWSPFSVSMEELQFTDPETPALNRVQAQRAHAELYFWDAVIGRIHIRDLEVSGIAMGVERRSPGRVRADYQSDSEPFDWRQTLADLEIEIPTVEGVLERSEIRTPGVIEQAQTNFEIQREKVDEARANLPEKEKLEGYRERVEAITEARPRTPEELLQLREDLRTLQRDMRTDRDAVRAFVAVSEEAVTVLRSDLEAVRSAPGQDIERVRSLLRFDNDSLSELSGVLFGPKVEQWSQYLLMAFDFIGPMLQRSDDEEVKPSRWEGRFIDFDRAQRPVFLIERAVTDIRLPDTHLSMDWANITWQHDRIGGTPSTFALAASESSWWQELALNGEFSMSDLRGFAGQQAWRIRGVNLVEQELFAQNDVVAKLLGAMLNSEGQVGVSAGELNGSGVISMRDVALDLDGDARWARILADVVGQINAFDMNLNVSGPMQAPGLSIRSDLDNQLQRLMTARLTAEADEQIARLRSDLEQRVSSATENLDPRLNAIVAGLAEGQSFEALLTDLLAVSPDDLRLGDQLRDRLRGSLRDRIGG</sequence>
<dbReference type="InterPro" id="IPR019934">
    <property type="entry name" value="CHP03545"/>
</dbReference>
<protein>
    <recommendedName>
        <fullName evidence="4">TIGR03545 family protein</fullName>
    </recommendedName>
</protein>
<dbReference type="Proteomes" id="UP000288212">
    <property type="component" value="Unassembled WGS sequence"/>
</dbReference>
<dbReference type="OrthoDB" id="5752177at2"/>
<gene>
    <name evidence="2" type="ORF">CWE06_07380</name>
</gene>
<organism evidence="2 3">
    <name type="scientific">Aliidiomarina haloalkalitolerans</name>
    <dbReference type="NCBI Taxonomy" id="859059"/>
    <lineage>
        <taxon>Bacteria</taxon>
        <taxon>Pseudomonadati</taxon>
        <taxon>Pseudomonadota</taxon>
        <taxon>Gammaproteobacteria</taxon>
        <taxon>Alteromonadales</taxon>
        <taxon>Idiomarinaceae</taxon>
        <taxon>Aliidiomarina</taxon>
    </lineage>
</organism>
<keyword evidence="3" id="KW-1185">Reference proteome</keyword>
<reference evidence="2 3" key="1">
    <citation type="journal article" date="2011" name="Front. Microbiol.">
        <title>Genomic signatures of strain selection and enhancement in Bacillus atrophaeus var. globigii, a historical biowarfare simulant.</title>
        <authorList>
            <person name="Gibbons H.S."/>
            <person name="Broomall S.M."/>
            <person name="McNew L.A."/>
            <person name="Daligault H."/>
            <person name="Chapman C."/>
            <person name="Bruce D."/>
            <person name="Karavis M."/>
            <person name="Krepps M."/>
            <person name="McGregor P.A."/>
            <person name="Hong C."/>
            <person name="Park K.H."/>
            <person name="Akmal A."/>
            <person name="Feldman A."/>
            <person name="Lin J.S."/>
            <person name="Chang W.E."/>
            <person name="Higgs B.W."/>
            <person name="Demirev P."/>
            <person name="Lindquist J."/>
            <person name="Liem A."/>
            <person name="Fochler E."/>
            <person name="Read T.D."/>
            <person name="Tapia R."/>
            <person name="Johnson S."/>
            <person name="Bishop-Lilly K.A."/>
            <person name="Detter C."/>
            <person name="Han C."/>
            <person name="Sozhamannan S."/>
            <person name="Rosenzweig C.N."/>
            <person name="Skowronski E.W."/>
        </authorList>
    </citation>
    <scope>NUCLEOTIDE SEQUENCE [LARGE SCALE GENOMIC DNA]</scope>
    <source>
        <strain evidence="2 3">AK5</strain>
    </source>
</reference>
<name>A0A432VTT4_9GAMM</name>
<dbReference type="AlphaFoldDB" id="A0A432VTT4"/>
<dbReference type="NCBIfam" id="TIGR03545">
    <property type="entry name" value="TIGR03545 family protein"/>
    <property type="match status" value="1"/>
</dbReference>
<dbReference type="RefSeq" id="WP_126792685.1">
    <property type="nucleotide sequence ID" value="NZ_PIPI01000004.1"/>
</dbReference>
<dbReference type="EMBL" id="PIPI01000004">
    <property type="protein sequence ID" value="RUO19850.1"/>
    <property type="molecule type" value="Genomic_DNA"/>
</dbReference>
<comment type="caution">
    <text evidence="2">The sequence shown here is derived from an EMBL/GenBank/DDBJ whole genome shotgun (WGS) entry which is preliminary data.</text>
</comment>
<keyword evidence="1" id="KW-0812">Transmembrane</keyword>
<evidence type="ECO:0000256" key="1">
    <source>
        <dbReference type="SAM" id="Phobius"/>
    </source>
</evidence>
<evidence type="ECO:0008006" key="4">
    <source>
        <dbReference type="Google" id="ProtNLM"/>
    </source>
</evidence>
<keyword evidence="1" id="KW-0472">Membrane</keyword>
<proteinExistence type="predicted"/>
<evidence type="ECO:0000313" key="2">
    <source>
        <dbReference type="EMBL" id="RUO19850.1"/>
    </source>
</evidence>
<accession>A0A432VTT4</accession>
<feature type="transmembrane region" description="Helical" evidence="1">
    <location>
        <begin position="7"/>
        <end position="28"/>
    </location>
</feature>